<name>A0ABW4TUA6_9SPHN</name>
<keyword evidence="3" id="KW-1185">Reference proteome</keyword>
<dbReference type="SUPFAM" id="SSF52540">
    <property type="entry name" value="P-loop containing nucleoside triphosphate hydrolases"/>
    <property type="match status" value="1"/>
</dbReference>
<dbReference type="Proteomes" id="UP001597400">
    <property type="component" value="Unassembled WGS sequence"/>
</dbReference>
<organism evidence="2 3">
    <name type="scientific">Sphingomonas arantia</name>
    <dbReference type="NCBI Taxonomy" id="1460676"/>
    <lineage>
        <taxon>Bacteria</taxon>
        <taxon>Pseudomonadati</taxon>
        <taxon>Pseudomonadota</taxon>
        <taxon>Alphaproteobacteria</taxon>
        <taxon>Sphingomonadales</taxon>
        <taxon>Sphingomonadaceae</taxon>
        <taxon>Sphingomonas</taxon>
    </lineage>
</organism>
<protein>
    <recommendedName>
        <fullName evidence="4">Sulfotransferase family protein</fullName>
    </recommendedName>
</protein>
<sequence>MSDAPAGTPVAMGDGMDAVEWQTRMAGVRAIVRAPEAIRTIQVYGQRCSGTNALIHLIEGNLPQGTFTEAYGFKHWFVPPQVLFQPSTLIVVIARDAVGWLQSVHRQPWHLDPAVSQMRFSDFIRMEWASYWYGDFWGVDQAHPIYATEMMHERDPQTGARFANPMRKRTAKLAHWAGLHRRAHNLCLVDQASVQADPEGVTRALAAMTGLPMGDVFRPVDSYKGRGVKPYQPHVYPPVSTDDLAFIAANLDPQVEGLYGLAMPLAAVAEDRGSPVGADTTTRGSGALSVSAMVPDS</sequence>
<evidence type="ECO:0000313" key="3">
    <source>
        <dbReference type="Proteomes" id="UP001597400"/>
    </source>
</evidence>
<reference evidence="3" key="1">
    <citation type="journal article" date="2019" name="Int. J. Syst. Evol. Microbiol.">
        <title>The Global Catalogue of Microorganisms (GCM) 10K type strain sequencing project: providing services to taxonomists for standard genome sequencing and annotation.</title>
        <authorList>
            <consortium name="The Broad Institute Genomics Platform"/>
            <consortium name="The Broad Institute Genome Sequencing Center for Infectious Disease"/>
            <person name="Wu L."/>
            <person name="Ma J."/>
        </authorList>
    </citation>
    <scope>NUCLEOTIDE SEQUENCE [LARGE SCALE GENOMIC DNA]</scope>
    <source>
        <strain evidence="3">CGMCC 1.12702</strain>
    </source>
</reference>
<dbReference type="RefSeq" id="WP_380927910.1">
    <property type="nucleotide sequence ID" value="NZ_JBHUGS010000001.1"/>
</dbReference>
<accession>A0ABW4TUA6</accession>
<evidence type="ECO:0000256" key="1">
    <source>
        <dbReference type="SAM" id="MobiDB-lite"/>
    </source>
</evidence>
<evidence type="ECO:0008006" key="4">
    <source>
        <dbReference type="Google" id="ProtNLM"/>
    </source>
</evidence>
<feature type="region of interest" description="Disordered" evidence="1">
    <location>
        <begin position="272"/>
        <end position="297"/>
    </location>
</feature>
<proteinExistence type="predicted"/>
<dbReference type="EMBL" id="JBHUGS010000001">
    <property type="protein sequence ID" value="MFD1950113.1"/>
    <property type="molecule type" value="Genomic_DNA"/>
</dbReference>
<comment type="caution">
    <text evidence="2">The sequence shown here is derived from an EMBL/GenBank/DDBJ whole genome shotgun (WGS) entry which is preliminary data.</text>
</comment>
<gene>
    <name evidence="2" type="ORF">ACFSGX_04935</name>
</gene>
<evidence type="ECO:0000313" key="2">
    <source>
        <dbReference type="EMBL" id="MFD1950113.1"/>
    </source>
</evidence>
<dbReference type="InterPro" id="IPR027417">
    <property type="entry name" value="P-loop_NTPase"/>
</dbReference>